<dbReference type="EMBL" id="QXDL01000203">
    <property type="protein sequence ID" value="RIH81137.1"/>
    <property type="molecule type" value="Genomic_DNA"/>
</dbReference>
<evidence type="ECO:0000313" key="1">
    <source>
        <dbReference type="EMBL" id="RIH81137.1"/>
    </source>
</evidence>
<organism evidence="1 2">
    <name type="scientific">Calidithermus terrae</name>
    <dbReference type="NCBI Taxonomy" id="1408545"/>
    <lineage>
        <taxon>Bacteria</taxon>
        <taxon>Thermotogati</taxon>
        <taxon>Deinococcota</taxon>
        <taxon>Deinococci</taxon>
        <taxon>Thermales</taxon>
        <taxon>Thermaceae</taxon>
        <taxon>Calidithermus</taxon>
    </lineage>
</organism>
<keyword evidence="2" id="KW-1185">Reference proteome</keyword>
<gene>
    <name evidence="1" type="ORF">Mterra_03372</name>
</gene>
<reference evidence="1 2" key="1">
    <citation type="submission" date="2018-08" db="EMBL/GenBank/DDBJ databases">
        <title>Meiothermus terrae DSM 26712 genome sequencing project.</title>
        <authorList>
            <person name="Da Costa M.S."/>
            <person name="Albuquerque L."/>
            <person name="Raposo P."/>
            <person name="Froufe H.J.C."/>
            <person name="Barroso C.S."/>
            <person name="Egas C."/>
        </authorList>
    </citation>
    <scope>NUCLEOTIDE SEQUENCE [LARGE SCALE GENOMIC DNA]</scope>
    <source>
        <strain evidence="1 2">DSM 26712</strain>
    </source>
</reference>
<comment type="caution">
    <text evidence="1">The sequence shown here is derived from an EMBL/GenBank/DDBJ whole genome shotgun (WGS) entry which is preliminary data.</text>
</comment>
<name>A0A399E8U7_9DEIN</name>
<protein>
    <submittedName>
        <fullName evidence="1">Uncharacterized protein</fullName>
    </submittedName>
</protein>
<proteinExistence type="predicted"/>
<evidence type="ECO:0000313" key="2">
    <source>
        <dbReference type="Proteomes" id="UP000265715"/>
    </source>
</evidence>
<sequence>MRLEGFSLDAALTVHQAPVVRGTVYGLALSVGF</sequence>
<dbReference type="Proteomes" id="UP000265715">
    <property type="component" value="Unassembled WGS sequence"/>
</dbReference>
<accession>A0A399E8U7</accession>
<dbReference type="AlphaFoldDB" id="A0A399E8U7"/>